<reference evidence="1 2" key="1">
    <citation type="submission" date="2018-06" db="EMBL/GenBank/DDBJ databases">
        <title>Pedobacter endophyticus sp. nov., an endophytic bacterium isolated from a leaf of Triticum aestivum.</title>
        <authorList>
            <person name="Zhang L."/>
        </authorList>
    </citation>
    <scope>NUCLEOTIDE SEQUENCE [LARGE SCALE GENOMIC DNA]</scope>
    <source>
        <strain evidence="1 2">CM134L-2</strain>
    </source>
</reference>
<organism evidence="1 2">
    <name type="scientific">Pedobacter chitinilyticus</name>
    <dbReference type="NCBI Taxonomy" id="2233776"/>
    <lineage>
        <taxon>Bacteria</taxon>
        <taxon>Pseudomonadati</taxon>
        <taxon>Bacteroidota</taxon>
        <taxon>Sphingobacteriia</taxon>
        <taxon>Sphingobacteriales</taxon>
        <taxon>Sphingobacteriaceae</taxon>
        <taxon>Pedobacter</taxon>
    </lineage>
</organism>
<dbReference type="RefSeq" id="WP_113645330.1">
    <property type="nucleotide sequence ID" value="NZ_QMHN01000001.1"/>
</dbReference>
<protein>
    <recommendedName>
        <fullName evidence="3">DUF4145 domain-containing protein</fullName>
    </recommendedName>
</protein>
<proteinExistence type="predicted"/>
<dbReference type="AlphaFoldDB" id="A0A3S3QGX8"/>
<sequence>MEKYLIPDERWKIFGCKTFEEFENLYILNNPFVSSVPKDILLAYETVRHLMAFSYYHYEMYDEAYKKIVWMFEMAIELKLKQIISENAVETKMPKNLIDKISYLANNSSIKGFEKQLHNIRQIRNYYAHPKKNGFIGSLGRPPMIGILNMINYLFIDDKRTVLWNSYSKEQSAKFAKFSNIPLVIQYKNGRVLIDGIGMGACLNIDNDLYSVCWGMSIEAKTAIRRSEHVIEPLIFLTLRNIEFIENRIKAIIVGTEEIIDICSPNSLELKLYTHVMQSIFEEDAAIKMNFENIYSSQISNQIEEFIFNFSKVAYR</sequence>
<keyword evidence="2" id="KW-1185">Reference proteome</keyword>
<dbReference type="OrthoDB" id="894023at2"/>
<evidence type="ECO:0000313" key="2">
    <source>
        <dbReference type="Proteomes" id="UP000284120"/>
    </source>
</evidence>
<gene>
    <name evidence="1" type="ORF">DPV69_00600</name>
</gene>
<name>A0A3S3QGX8_9SPHI</name>
<evidence type="ECO:0008006" key="3">
    <source>
        <dbReference type="Google" id="ProtNLM"/>
    </source>
</evidence>
<comment type="caution">
    <text evidence="1">The sequence shown here is derived from an EMBL/GenBank/DDBJ whole genome shotgun (WGS) entry which is preliminary data.</text>
</comment>
<accession>A0A3S3QGX8</accession>
<evidence type="ECO:0000313" key="1">
    <source>
        <dbReference type="EMBL" id="RWU09880.1"/>
    </source>
</evidence>
<dbReference type="EMBL" id="SAYW01000001">
    <property type="protein sequence ID" value="RWU09880.1"/>
    <property type="molecule type" value="Genomic_DNA"/>
</dbReference>
<dbReference type="Proteomes" id="UP000284120">
    <property type="component" value="Unassembled WGS sequence"/>
</dbReference>